<proteinExistence type="predicted"/>
<protein>
    <submittedName>
        <fullName evidence="2">Uncharacterized protein</fullName>
    </submittedName>
</protein>
<organism evidence="2 3">
    <name type="scientific">Paractinoplanes globisporus</name>
    <dbReference type="NCBI Taxonomy" id="113565"/>
    <lineage>
        <taxon>Bacteria</taxon>
        <taxon>Bacillati</taxon>
        <taxon>Actinomycetota</taxon>
        <taxon>Actinomycetes</taxon>
        <taxon>Micromonosporales</taxon>
        <taxon>Micromonosporaceae</taxon>
        <taxon>Paractinoplanes</taxon>
    </lineage>
</organism>
<name>A0ABW6WVD7_9ACTN</name>
<sequence>MEARLPPRWTTTDAFEEPASPDPLTRLDAVVRERGIEARRWRSTTGGRALLIPPGGPLPVTGPAGLLFVDPATAESLGPLLAAVGEPRVRIAMPEDAGIEGLAAEAEQITLAAGTWRLYRPVPAEGPWSEPGPEAAADAPSPRERWFGSRHGGPA</sequence>
<evidence type="ECO:0000256" key="1">
    <source>
        <dbReference type="SAM" id="MobiDB-lite"/>
    </source>
</evidence>
<evidence type="ECO:0000313" key="2">
    <source>
        <dbReference type="EMBL" id="MFF5297221.1"/>
    </source>
</evidence>
<reference evidence="2 3" key="1">
    <citation type="submission" date="2024-10" db="EMBL/GenBank/DDBJ databases">
        <title>The Natural Products Discovery Center: Release of the First 8490 Sequenced Strains for Exploring Actinobacteria Biosynthetic Diversity.</title>
        <authorList>
            <person name="Kalkreuter E."/>
            <person name="Kautsar S.A."/>
            <person name="Yang D."/>
            <person name="Bader C.D."/>
            <person name="Teijaro C.N."/>
            <person name="Fluegel L."/>
            <person name="Davis C.M."/>
            <person name="Simpson J.R."/>
            <person name="Lauterbach L."/>
            <person name="Steele A.D."/>
            <person name="Gui C."/>
            <person name="Meng S."/>
            <person name="Li G."/>
            <person name="Viehrig K."/>
            <person name="Ye F."/>
            <person name="Su P."/>
            <person name="Kiefer A.F."/>
            <person name="Nichols A."/>
            <person name="Cepeda A.J."/>
            <person name="Yan W."/>
            <person name="Fan B."/>
            <person name="Jiang Y."/>
            <person name="Adhikari A."/>
            <person name="Zheng C.-J."/>
            <person name="Schuster L."/>
            <person name="Cowan T.M."/>
            <person name="Smanski M.J."/>
            <person name="Chevrette M.G."/>
            <person name="De Carvalho L.P.S."/>
            <person name="Shen B."/>
        </authorList>
    </citation>
    <scope>NUCLEOTIDE SEQUENCE [LARGE SCALE GENOMIC DNA]</scope>
    <source>
        <strain evidence="2 3">NPDC000087</strain>
    </source>
</reference>
<gene>
    <name evidence="2" type="ORF">ACFY35_47980</name>
</gene>
<dbReference type="EMBL" id="JBIAZU010000010">
    <property type="protein sequence ID" value="MFF5297221.1"/>
    <property type="molecule type" value="Genomic_DNA"/>
</dbReference>
<comment type="caution">
    <text evidence="2">The sequence shown here is derived from an EMBL/GenBank/DDBJ whole genome shotgun (WGS) entry which is preliminary data.</text>
</comment>
<dbReference type="RefSeq" id="WP_020514074.1">
    <property type="nucleotide sequence ID" value="NZ_JBIAZU010000010.1"/>
</dbReference>
<keyword evidence="3" id="KW-1185">Reference proteome</keyword>
<dbReference type="Proteomes" id="UP001602245">
    <property type="component" value="Unassembled WGS sequence"/>
</dbReference>
<feature type="region of interest" description="Disordered" evidence="1">
    <location>
        <begin position="123"/>
        <end position="155"/>
    </location>
</feature>
<feature type="region of interest" description="Disordered" evidence="1">
    <location>
        <begin position="1"/>
        <end position="22"/>
    </location>
</feature>
<accession>A0ABW6WVD7</accession>
<evidence type="ECO:0000313" key="3">
    <source>
        <dbReference type="Proteomes" id="UP001602245"/>
    </source>
</evidence>